<evidence type="ECO:0000256" key="1">
    <source>
        <dbReference type="SAM" id="MobiDB-lite"/>
    </source>
</evidence>
<evidence type="ECO:0000313" key="2">
    <source>
        <dbReference type="EMBL" id="SFO34980.1"/>
    </source>
</evidence>
<sequence length="123" mass="12630">MLAGVDDVERRRRLVEAGHPAVTGPGRLPVSGLAGRDPGGMAEQSEQEADRSWPHPASERARESQTWRTPAEGYPVSEGGAGAWAEPDGPGQAPPPMTGTGVAYRVGWLHGTAGPDDGGPGAA</sequence>
<dbReference type="Proteomes" id="UP000199614">
    <property type="component" value="Unassembled WGS sequence"/>
</dbReference>
<reference evidence="2 3" key="1">
    <citation type="submission" date="2016-10" db="EMBL/GenBank/DDBJ databases">
        <authorList>
            <person name="de Groot N.N."/>
        </authorList>
    </citation>
    <scope>NUCLEOTIDE SEQUENCE [LARGE SCALE GENOMIC DNA]</scope>
    <source>
        <strain evidence="2 3">CGMCC 4.1877</strain>
    </source>
</reference>
<proteinExistence type="predicted"/>
<evidence type="ECO:0000313" key="3">
    <source>
        <dbReference type="Proteomes" id="UP000199614"/>
    </source>
</evidence>
<dbReference type="EMBL" id="FOUY01000046">
    <property type="protein sequence ID" value="SFO34980.1"/>
    <property type="molecule type" value="Genomic_DNA"/>
</dbReference>
<feature type="compositionally biased region" description="Basic and acidic residues" evidence="1">
    <location>
        <begin position="48"/>
        <end position="65"/>
    </location>
</feature>
<organism evidence="2 3">
    <name type="scientific">Pseudonocardia ammonioxydans</name>
    <dbReference type="NCBI Taxonomy" id="260086"/>
    <lineage>
        <taxon>Bacteria</taxon>
        <taxon>Bacillati</taxon>
        <taxon>Actinomycetota</taxon>
        <taxon>Actinomycetes</taxon>
        <taxon>Pseudonocardiales</taxon>
        <taxon>Pseudonocardiaceae</taxon>
        <taxon>Pseudonocardia</taxon>
    </lineage>
</organism>
<dbReference type="AlphaFoldDB" id="A0A1I5GGF5"/>
<feature type="region of interest" description="Disordered" evidence="1">
    <location>
        <begin position="15"/>
        <end position="102"/>
    </location>
</feature>
<protein>
    <submittedName>
        <fullName evidence="2">Uncharacterized protein</fullName>
    </submittedName>
</protein>
<accession>A0A1I5GGF5</accession>
<keyword evidence="3" id="KW-1185">Reference proteome</keyword>
<gene>
    <name evidence="2" type="ORF">SAMN05216207_104639</name>
</gene>
<dbReference type="STRING" id="260086.SAMN05216207_104639"/>
<name>A0A1I5GGF5_PSUAM</name>